<gene>
    <name evidence="2" type="ORF">BE0216_01475</name>
</gene>
<dbReference type="Gene3D" id="2.40.370.10">
    <property type="entry name" value="AttH-like domain"/>
    <property type="match status" value="1"/>
</dbReference>
<sequence>MTTARLMDDPKDYVRLGVNPEHIETWEDGRRSTSAKGMWEWWYFDAILDDGTKVVIQFFTKSGAHLYSGKDHPRFTIKVTLPDGTEYMREPKFQVSEASWGERQCDVRYAAHRFSGDLKDYDIHVEPIDGLGADLHLHSLSKPYRPGSAYFEFGSPDRFYTWFCAVPKGEVSGALTIDGKRVEAHGYGYHDHQWGNVNFLKEWNHWVWARQSFDDCSMLVFDMVANEKMGHARFPIVFIQDENGDLIFENTRNVECEVLEDYHDEVSEKDYPKAIHYVFRNDGVTADYTLRMNEIIECNGRNNLPWIKRTVAGLNGLDPAYTRYSATGDLILTTDDDRMERSGNLIYEFMYPGATYKGLM</sequence>
<evidence type="ECO:0000313" key="2">
    <source>
        <dbReference type="EMBL" id="QOL31276.1"/>
    </source>
</evidence>
<protein>
    <recommendedName>
        <fullName evidence="1">Diels-Alderase N-terminal domain-containing protein</fullName>
    </recommendedName>
</protein>
<dbReference type="AlphaFoldDB" id="A0A7L9SN32"/>
<organism evidence="2 3">
    <name type="scientific">Bifidobacterium eulemuris</name>
    <dbReference type="NCBI Taxonomy" id="1765219"/>
    <lineage>
        <taxon>Bacteria</taxon>
        <taxon>Bacillati</taxon>
        <taxon>Actinomycetota</taxon>
        <taxon>Actinomycetes</taxon>
        <taxon>Bifidobacteriales</taxon>
        <taxon>Bifidobacteriaceae</taxon>
        <taxon>Bifidobacterium</taxon>
    </lineage>
</organism>
<proteinExistence type="predicted"/>
<evidence type="ECO:0000259" key="1">
    <source>
        <dbReference type="Pfam" id="PF24137"/>
    </source>
</evidence>
<dbReference type="SUPFAM" id="SSF159245">
    <property type="entry name" value="AttH-like"/>
    <property type="match status" value="1"/>
</dbReference>
<dbReference type="InterPro" id="IPR023374">
    <property type="entry name" value="AttH-like_dom_sf"/>
</dbReference>
<feature type="domain" description="Diels-Alderase N-terminal" evidence="1">
    <location>
        <begin position="35"/>
        <end position="194"/>
    </location>
</feature>
<dbReference type="Proteomes" id="UP000593943">
    <property type="component" value="Chromosome"/>
</dbReference>
<evidence type="ECO:0000313" key="3">
    <source>
        <dbReference type="Proteomes" id="UP000593943"/>
    </source>
</evidence>
<keyword evidence="3" id="KW-1185">Reference proteome</keyword>
<reference evidence="2 3" key="1">
    <citation type="submission" date="2020-10" db="EMBL/GenBank/DDBJ databases">
        <title>Genome sequencing of Bifidobacterium eulemuris_DSMZ_100216.</title>
        <authorList>
            <person name="Kim J."/>
        </authorList>
    </citation>
    <scope>NUCLEOTIDE SEQUENCE [LARGE SCALE GENOMIC DNA]</scope>
    <source>
        <strain evidence="2 3">DSM 100216</strain>
    </source>
</reference>
<dbReference type="RefSeq" id="WP_193042822.1">
    <property type="nucleotide sequence ID" value="NZ_CP062938.1"/>
</dbReference>
<accession>A0A7L9SN32</accession>
<dbReference type="EMBL" id="CP062938">
    <property type="protein sequence ID" value="QOL31276.1"/>
    <property type="molecule type" value="Genomic_DNA"/>
</dbReference>
<dbReference type="KEGG" id="beu:BE0216_01475"/>
<name>A0A7L9SN32_9BIFI</name>
<dbReference type="Pfam" id="PF24137">
    <property type="entry name" value="DA_N"/>
    <property type="match status" value="1"/>
</dbReference>
<dbReference type="InterPro" id="IPR056402">
    <property type="entry name" value="DA_N"/>
</dbReference>